<dbReference type="PANTHER" id="PTHR46587:SF1">
    <property type="entry name" value="NUCLEAR HORMONE RECEPTOR FAMILY-RELATED"/>
    <property type="match status" value="1"/>
</dbReference>
<dbReference type="InParanoid" id="E3LIW9"/>
<evidence type="ECO:0000256" key="7">
    <source>
        <dbReference type="ARBA" id="ARBA00023170"/>
    </source>
</evidence>
<dbReference type="HOGENOM" id="CLU_007368_0_0_1"/>
<dbReference type="PROSITE" id="PS51030">
    <property type="entry name" value="NUCLEAR_REC_DBD_2"/>
    <property type="match status" value="1"/>
</dbReference>
<keyword evidence="5" id="KW-0238">DNA-binding</keyword>
<dbReference type="SUPFAM" id="SSF57716">
    <property type="entry name" value="Glucocorticoid receptor-like (DNA-binding domain)"/>
    <property type="match status" value="1"/>
</dbReference>
<gene>
    <name evidence="11" type="ORF">CRE_09447</name>
</gene>
<name>E3LIW9_CAERE</name>
<dbReference type="Pfam" id="PF00104">
    <property type="entry name" value="Hormone_recep"/>
    <property type="match status" value="1"/>
</dbReference>
<dbReference type="Proteomes" id="UP000008281">
    <property type="component" value="Unassembled WGS sequence"/>
</dbReference>
<evidence type="ECO:0000256" key="5">
    <source>
        <dbReference type="ARBA" id="ARBA00023125"/>
    </source>
</evidence>
<evidence type="ECO:0000313" key="12">
    <source>
        <dbReference type="Proteomes" id="UP000008281"/>
    </source>
</evidence>
<dbReference type="GO" id="GO:0043565">
    <property type="term" value="F:sequence-specific DNA binding"/>
    <property type="evidence" value="ECO:0007669"/>
    <property type="project" value="InterPro"/>
</dbReference>
<dbReference type="SUPFAM" id="SSF48508">
    <property type="entry name" value="Nuclear receptor ligand-binding domain"/>
    <property type="match status" value="1"/>
</dbReference>
<evidence type="ECO:0000313" key="11">
    <source>
        <dbReference type="EMBL" id="EFO95513.1"/>
    </source>
</evidence>
<dbReference type="Gene3D" id="3.30.50.10">
    <property type="entry name" value="Erythroid Transcription Factor GATA-1, subunit A"/>
    <property type="match status" value="1"/>
</dbReference>
<evidence type="ECO:0000259" key="9">
    <source>
        <dbReference type="PROSITE" id="PS51030"/>
    </source>
</evidence>
<keyword evidence="4" id="KW-0805">Transcription regulation</keyword>
<dbReference type="Pfam" id="PF00105">
    <property type="entry name" value="zf-C4"/>
    <property type="match status" value="1"/>
</dbReference>
<dbReference type="GO" id="GO:0008270">
    <property type="term" value="F:zinc ion binding"/>
    <property type="evidence" value="ECO:0007669"/>
    <property type="project" value="UniProtKB-KW"/>
</dbReference>
<dbReference type="InterPro" id="IPR035500">
    <property type="entry name" value="NHR-like_dom_sf"/>
</dbReference>
<dbReference type="InterPro" id="IPR001628">
    <property type="entry name" value="Znf_hrmn_rcpt"/>
</dbReference>
<dbReference type="GO" id="GO:0003700">
    <property type="term" value="F:DNA-binding transcription factor activity"/>
    <property type="evidence" value="ECO:0007669"/>
    <property type="project" value="InterPro"/>
</dbReference>
<dbReference type="OrthoDB" id="5796629at2759"/>
<dbReference type="InterPro" id="IPR013088">
    <property type="entry name" value="Znf_NHR/GATA"/>
</dbReference>
<evidence type="ECO:0000256" key="2">
    <source>
        <dbReference type="ARBA" id="ARBA00022771"/>
    </source>
</evidence>
<reference evidence="11" key="1">
    <citation type="submission" date="2007-07" db="EMBL/GenBank/DDBJ databases">
        <title>PCAP assembly of the Caenorhabditis remanei genome.</title>
        <authorList>
            <consortium name="The Caenorhabditis remanei Sequencing Consortium"/>
            <person name="Wilson R.K."/>
        </authorList>
    </citation>
    <scope>NUCLEOTIDE SEQUENCE [LARGE SCALE GENOMIC DNA]</scope>
    <source>
        <strain evidence="11">PB4641</strain>
    </source>
</reference>
<accession>E3LIW9</accession>
<protein>
    <submittedName>
        <fullName evidence="11">Uncharacterized protein</fullName>
    </submittedName>
</protein>
<keyword evidence="1" id="KW-0479">Metal-binding</keyword>
<keyword evidence="12" id="KW-1185">Reference proteome</keyword>
<evidence type="ECO:0000256" key="4">
    <source>
        <dbReference type="ARBA" id="ARBA00023015"/>
    </source>
</evidence>
<dbReference type="InterPro" id="IPR000536">
    <property type="entry name" value="Nucl_hrmn_rcpt_lig-bd"/>
</dbReference>
<dbReference type="STRING" id="31234.E3LIW9"/>
<evidence type="ECO:0000256" key="8">
    <source>
        <dbReference type="ARBA" id="ARBA00023242"/>
    </source>
</evidence>
<dbReference type="SMART" id="SM00430">
    <property type="entry name" value="HOLI"/>
    <property type="match status" value="1"/>
</dbReference>
<dbReference type="PROSITE" id="PS51843">
    <property type="entry name" value="NR_LBD"/>
    <property type="match status" value="1"/>
</dbReference>
<dbReference type="AlphaFoldDB" id="E3LIW9"/>
<proteinExistence type="predicted"/>
<feature type="domain" description="NR LBD" evidence="10">
    <location>
        <begin position="86"/>
        <end position="343"/>
    </location>
</feature>
<keyword evidence="8" id="KW-0539">Nucleus</keyword>
<dbReference type="Gene3D" id="1.10.565.10">
    <property type="entry name" value="Retinoid X Receptor"/>
    <property type="match status" value="1"/>
</dbReference>
<evidence type="ECO:0000256" key="6">
    <source>
        <dbReference type="ARBA" id="ARBA00023163"/>
    </source>
</evidence>
<organism evidence="12">
    <name type="scientific">Caenorhabditis remanei</name>
    <name type="common">Caenorhabditis vulgaris</name>
    <dbReference type="NCBI Taxonomy" id="31234"/>
    <lineage>
        <taxon>Eukaryota</taxon>
        <taxon>Metazoa</taxon>
        <taxon>Ecdysozoa</taxon>
        <taxon>Nematoda</taxon>
        <taxon>Chromadorea</taxon>
        <taxon>Rhabditida</taxon>
        <taxon>Rhabditina</taxon>
        <taxon>Rhabditomorpha</taxon>
        <taxon>Rhabditoidea</taxon>
        <taxon>Rhabditidae</taxon>
        <taxon>Peloderinae</taxon>
        <taxon>Caenorhabditis</taxon>
    </lineage>
</organism>
<keyword evidence="7" id="KW-0675">Receptor</keyword>
<dbReference type="OMA" id="DWANRID"/>
<keyword evidence="6" id="KW-0804">Transcription</keyword>
<keyword evidence="3" id="KW-0862">Zinc</keyword>
<sequence>MSFGHCVICENESSDKLVQPGVCYKCKMFFLQSGHARKMKKCKKQCKEDADPIRFCRSCRLQKCINAGMVFEEFGCSLKPRKPTKKLPKIIEMDSQFNCFVQLQTSQWNTNQKYTVCSSDVGAAKSFQISQKLYRPATPFDINLSLHIGFRNAIDWANRIDTFRGLNSREKKCVTGEFGVGFILIDQAFKNAQKGFAGDTWFLQNDSNISYNSKLMGIISKEESRNRYEFIQELLLMLKKPFQDLKIDAIECVVLKILLLLTPSYPRRVTVEDKDEMVQRCMLNLMNHSIDKSPEDGHVRYGEIILLLGSIRSAVKVFYNYTKVLDILDVSQFEIFVRNCFLT</sequence>
<dbReference type="SMART" id="SM00399">
    <property type="entry name" value="ZnF_C4"/>
    <property type="match status" value="1"/>
</dbReference>
<dbReference type="PANTHER" id="PTHR46587">
    <property type="entry name" value="NUCLEAR HORMONE RECEPTOR FAMILY"/>
    <property type="match status" value="1"/>
</dbReference>
<evidence type="ECO:0000256" key="1">
    <source>
        <dbReference type="ARBA" id="ARBA00022723"/>
    </source>
</evidence>
<dbReference type="EMBL" id="DS268409">
    <property type="protein sequence ID" value="EFO95513.1"/>
    <property type="molecule type" value="Genomic_DNA"/>
</dbReference>
<feature type="domain" description="Nuclear receptor" evidence="9">
    <location>
        <begin position="3"/>
        <end position="76"/>
    </location>
</feature>
<evidence type="ECO:0000256" key="3">
    <source>
        <dbReference type="ARBA" id="ARBA00022833"/>
    </source>
</evidence>
<evidence type="ECO:0000259" key="10">
    <source>
        <dbReference type="PROSITE" id="PS51843"/>
    </source>
</evidence>
<dbReference type="eggNOG" id="KOG3575">
    <property type="taxonomic scope" value="Eukaryota"/>
</dbReference>
<keyword evidence="2" id="KW-0863">Zinc-finger</keyword>